<evidence type="ECO:0000256" key="5">
    <source>
        <dbReference type="PIRSR" id="PIRSR004692-2"/>
    </source>
</evidence>
<evidence type="ECO:0000256" key="6">
    <source>
        <dbReference type="PIRSR" id="PIRSR004692-3"/>
    </source>
</evidence>
<dbReference type="NCBIfam" id="TIGR00393">
    <property type="entry name" value="kpsF"/>
    <property type="match status" value="1"/>
</dbReference>
<dbReference type="STRING" id="991905.SL003B_0843"/>
<keyword evidence="2" id="KW-0677">Repeat</keyword>
<keyword evidence="3 7" id="KW-0129">CBS domain</keyword>
<evidence type="ECO:0000256" key="2">
    <source>
        <dbReference type="ARBA" id="ARBA00022737"/>
    </source>
</evidence>
<dbReference type="OrthoDB" id="9762536at2"/>
<evidence type="ECO:0000259" key="9">
    <source>
        <dbReference type="PROSITE" id="PS51464"/>
    </source>
</evidence>
<dbReference type="PANTHER" id="PTHR42745">
    <property type="match status" value="1"/>
</dbReference>
<dbReference type="PANTHER" id="PTHR42745:SF1">
    <property type="entry name" value="ARABINOSE 5-PHOSPHATE ISOMERASE KDSD"/>
    <property type="match status" value="1"/>
</dbReference>
<gene>
    <name evidence="10" type="ordered locus">SL003B_0843</name>
</gene>
<feature type="site" description="Catalytically relevant" evidence="6">
    <location>
        <position position="123"/>
    </location>
</feature>
<organism evidence="10 11">
    <name type="scientific">Polymorphum gilvum (strain LMG 25793 / CGMCC 1.9160 / SL003B-26A1)</name>
    <dbReference type="NCBI Taxonomy" id="991905"/>
    <lineage>
        <taxon>Bacteria</taxon>
        <taxon>Pseudomonadati</taxon>
        <taxon>Pseudomonadota</taxon>
        <taxon>Alphaproteobacteria</taxon>
        <taxon>Rhodobacterales</taxon>
        <taxon>Paracoccaceae</taxon>
        <taxon>Polymorphum</taxon>
    </lineage>
</organism>
<dbReference type="InterPro" id="IPR035474">
    <property type="entry name" value="SIS_Kpsf"/>
</dbReference>
<dbReference type="InterPro" id="IPR004800">
    <property type="entry name" value="KdsD/KpsF-type"/>
</dbReference>
<dbReference type="PROSITE" id="PS51464">
    <property type="entry name" value="SIS"/>
    <property type="match status" value="1"/>
</dbReference>
<dbReference type="InterPro" id="IPR001347">
    <property type="entry name" value="SIS_dom"/>
</dbReference>
<evidence type="ECO:0000256" key="4">
    <source>
        <dbReference type="PIRNR" id="PIRNR004692"/>
    </source>
</evidence>
<dbReference type="Pfam" id="PF01380">
    <property type="entry name" value="SIS"/>
    <property type="match status" value="1"/>
</dbReference>
<evidence type="ECO:0000256" key="1">
    <source>
        <dbReference type="ARBA" id="ARBA00008165"/>
    </source>
</evidence>
<dbReference type="EMBL" id="CP002568">
    <property type="protein sequence ID" value="ADZ69273.1"/>
    <property type="molecule type" value="Genomic_DNA"/>
</dbReference>
<dbReference type="GO" id="GO:0005975">
    <property type="term" value="P:carbohydrate metabolic process"/>
    <property type="evidence" value="ECO:0007669"/>
    <property type="project" value="InterPro"/>
</dbReference>
<dbReference type="KEGG" id="pgv:SL003B_0843"/>
<evidence type="ECO:0000313" key="10">
    <source>
        <dbReference type="EMBL" id="ADZ69273.1"/>
    </source>
</evidence>
<dbReference type="PATRIC" id="fig|991905.3.peg.856"/>
<dbReference type="HOGENOM" id="CLU_040681_13_1_5"/>
<accession>F2IWH4</accession>
<dbReference type="PROSITE" id="PS51371">
    <property type="entry name" value="CBS"/>
    <property type="match status" value="2"/>
</dbReference>
<dbReference type="GO" id="GO:0046872">
    <property type="term" value="F:metal ion binding"/>
    <property type="evidence" value="ECO:0007669"/>
    <property type="project" value="UniProtKB-KW"/>
</dbReference>
<dbReference type="GO" id="GO:0097367">
    <property type="term" value="F:carbohydrate derivative binding"/>
    <property type="evidence" value="ECO:0007669"/>
    <property type="project" value="InterPro"/>
</dbReference>
<proteinExistence type="inferred from homology"/>
<dbReference type="GO" id="GO:0019146">
    <property type="term" value="F:arabinose-5-phosphate isomerase activity"/>
    <property type="evidence" value="ECO:0007669"/>
    <property type="project" value="UniProtKB-ARBA"/>
</dbReference>
<dbReference type="Proteomes" id="UP000008130">
    <property type="component" value="Chromosome"/>
</dbReference>
<dbReference type="eggNOG" id="COG0794">
    <property type="taxonomic scope" value="Bacteria"/>
</dbReference>
<evidence type="ECO:0000313" key="11">
    <source>
        <dbReference type="Proteomes" id="UP000008130"/>
    </source>
</evidence>
<feature type="site" description="Catalytically relevant" evidence="6">
    <location>
        <position position="205"/>
    </location>
</feature>
<keyword evidence="10" id="KW-0413">Isomerase</keyword>
<feature type="site" description="Catalytically relevant" evidence="6">
    <location>
        <position position="164"/>
    </location>
</feature>
<feature type="binding site" evidence="5">
    <location>
        <position position="94"/>
    </location>
    <ligand>
        <name>Zn(2+)</name>
        <dbReference type="ChEBI" id="CHEBI:29105"/>
    </ligand>
</feature>
<dbReference type="AlphaFoldDB" id="F2IWH4"/>
<dbReference type="SMART" id="SM00116">
    <property type="entry name" value="CBS"/>
    <property type="match status" value="2"/>
</dbReference>
<dbReference type="CDD" id="cd05014">
    <property type="entry name" value="SIS_Kpsf"/>
    <property type="match status" value="1"/>
</dbReference>
<dbReference type="InterPro" id="IPR050986">
    <property type="entry name" value="GutQ/KpsF_isomerases"/>
</dbReference>
<evidence type="ECO:0000256" key="7">
    <source>
        <dbReference type="PROSITE-ProRule" id="PRU00703"/>
    </source>
</evidence>
<keyword evidence="5" id="KW-0862">Zinc</keyword>
<evidence type="ECO:0000256" key="3">
    <source>
        <dbReference type="ARBA" id="ARBA00023122"/>
    </source>
</evidence>
<feature type="domain" description="CBS" evidence="8">
    <location>
        <begin position="286"/>
        <end position="337"/>
    </location>
</feature>
<dbReference type="Gene3D" id="3.40.50.10490">
    <property type="entry name" value="Glucose-6-phosphate isomerase like protein, domain 1"/>
    <property type="match status" value="1"/>
</dbReference>
<dbReference type="RefSeq" id="WP_013651590.1">
    <property type="nucleotide sequence ID" value="NC_015259.1"/>
</dbReference>
<keyword evidence="11" id="KW-1185">Reference proteome</keyword>
<dbReference type="PIRSF" id="PIRSF004692">
    <property type="entry name" value="KdsD_KpsF"/>
    <property type="match status" value="1"/>
</dbReference>
<feature type="site" description="Catalytically relevant" evidence="6">
    <location>
        <position position="71"/>
    </location>
</feature>
<comment type="similarity">
    <text evidence="1 4">Belongs to the SIS family. GutQ/KpsF subfamily.</text>
</comment>
<dbReference type="FunFam" id="3.40.50.10490:FF:000011">
    <property type="entry name" value="Arabinose 5-phosphate isomerase"/>
    <property type="match status" value="1"/>
</dbReference>
<feature type="domain" description="CBS" evidence="8">
    <location>
        <begin position="221"/>
        <end position="280"/>
    </location>
</feature>
<protein>
    <submittedName>
        <fullName evidence="10">Sugar isomerase, KpsF/GutQ family protein</fullName>
    </submittedName>
</protein>
<reference evidence="10 11" key="1">
    <citation type="journal article" date="2011" name="J. Bacteriol.">
        <title>Complete genome sequence of Polymorphum gilvum SL003B-26A1T, a crude oil-degrading bacterium from oil-polluted saline soil.</title>
        <authorList>
            <person name="Li S.G."/>
            <person name="Tang Y.Q."/>
            <person name="Nie Y."/>
            <person name="Cai M."/>
            <person name="Wu X.L."/>
        </authorList>
    </citation>
    <scope>NUCLEOTIDE SEQUENCE [LARGE SCALE GENOMIC DNA]</scope>
    <source>
        <strain evidence="11">LMG 25793 / CGMCC 1.9160 / SL003B-26A1</strain>
    </source>
</reference>
<dbReference type="eggNOG" id="COG0517">
    <property type="taxonomic scope" value="Bacteria"/>
</dbReference>
<dbReference type="Pfam" id="PF00571">
    <property type="entry name" value="CBS"/>
    <property type="match status" value="2"/>
</dbReference>
<feature type="domain" description="SIS" evidence="9">
    <location>
        <begin position="53"/>
        <end position="196"/>
    </location>
</feature>
<dbReference type="InterPro" id="IPR046348">
    <property type="entry name" value="SIS_dom_sf"/>
</dbReference>
<dbReference type="InterPro" id="IPR000644">
    <property type="entry name" value="CBS_dom"/>
</dbReference>
<sequence length="337" mass="35401">MQSSIAPLDTNGLKAESKACLESADRTLATEISALIALRDALRNGLGTPFVRTVDLLRSISGRVIVTGIGKSGHIGTKMAASMASTGTPAFFVHASEASHGDLGMITPDDVVVAISWSGETMELASIIAYTRRFKVPLVAITSSPQSALGKAADIVLAMPQVTEACPHGLAPTSSTLIQMAIGDALAVALLEARGFTAQEFRIFHPGGKLGASLRLARDIMHSGEAMPLTPKGTLMREAIVMMTQKGFGIVGVVDELNRLVGIVTDGDLRRHISTNFLDKTVEEIMTSTPKTIPGDILSAAALEFINASSITAVFVVEDGRPIGIIHLHDLLRIGAA</sequence>
<dbReference type="InterPro" id="IPR046342">
    <property type="entry name" value="CBS_dom_sf"/>
</dbReference>
<evidence type="ECO:0000259" key="8">
    <source>
        <dbReference type="PROSITE" id="PS51371"/>
    </source>
</evidence>
<dbReference type="GO" id="GO:1901135">
    <property type="term" value="P:carbohydrate derivative metabolic process"/>
    <property type="evidence" value="ECO:0007669"/>
    <property type="project" value="InterPro"/>
</dbReference>
<keyword evidence="5" id="KW-0479">Metal-binding</keyword>
<name>F2IWH4_POLGS</name>
<dbReference type="Gene3D" id="3.10.580.10">
    <property type="entry name" value="CBS-domain"/>
    <property type="match status" value="1"/>
</dbReference>
<dbReference type="CDD" id="cd04604">
    <property type="entry name" value="CBS_pair_SIS_assoc"/>
    <property type="match status" value="1"/>
</dbReference>
<dbReference type="SUPFAM" id="SSF53697">
    <property type="entry name" value="SIS domain"/>
    <property type="match status" value="1"/>
</dbReference>